<proteinExistence type="predicted"/>
<dbReference type="EMBL" id="FNNA01000001">
    <property type="protein sequence ID" value="SDW40731.1"/>
    <property type="molecule type" value="Genomic_DNA"/>
</dbReference>
<gene>
    <name evidence="2" type="ORF">SAMN05444276_101891</name>
</gene>
<reference evidence="3" key="1">
    <citation type="submission" date="2016-10" db="EMBL/GenBank/DDBJ databases">
        <authorList>
            <person name="Varghese N."/>
            <person name="Submissions S."/>
        </authorList>
    </citation>
    <scope>NUCLEOTIDE SEQUENCE [LARGE SCALE GENOMIC DNA]</scope>
    <source>
        <strain evidence="3">DSM 29303</strain>
    </source>
</reference>
<name>A0A1H2TA17_9RHOB</name>
<feature type="compositionally biased region" description="Polar residues" evidence="1">
    <location>
        <begin position="71"/>
        <end position="90"/>
    </location>
</feature>
<evidence type="ECO:0000313" key="3">
    <source>
        <dbReference type="Proteomes" id="UP000182944"/>
    </source>
</evidence>
<dbReference type="STRING" id="1545044.SAMN05444276_101891"/>
<evidence type="ECO:0000256" key="1">
    <source>
        <dbReference type="SAM" id="MobiDB-lite"/>
    </source>
</evidence>
<dbReference type="Proteomes" id="UP000182944">
    <property type="component" value="Unassembled WGS sequence"/>
</dbReference>
<organism evidence="2 3">
    <name type="scientific">Paracoccus sanguinis</name>
    <dbReference type="NCBI Taxonomy" id="1545044"/>
    <lineage>
        <taxon>Bacteria</taxon>
        <taxon>Pseudomonadati</taxon>
        <taxon>Pseudomonadota</taxon>
        <taxon>Alphaproteobacteria</taxon>
        <taxon>Rhodobacterales</taxon>
        <taxon>Paracoccaceae</taxon>
        <taxon>Paracoccus</taxon>
    </lineage>
</organism>
<keyword evidence="3" id="KW-1185">Reference proteome</keyword>
<protein>
    <submittedName>
        <fullName evidence="2">Uncharacterized protein</fullName>
    </submittedName>
</protein>
<sequence length="90" mass="9234">MCGKGGVPATGGAGRLQGWVLRQGPVVVCRGQGSADGAGTPPLRCARIGVAPEVIRPKGQRRRGWAAAQVTWPTRSEGNSAQIGVTTRVS</sequence>
<accession>A0A1H2TA17</accession>
<dbReference type="AlphaFoldDB" id="A0A1H2TA17"/>
<evidence type="ECO:0000313" key="2">
    <source>
        <dbReference type="EMBL" id="SDW40731.1"/>
    </source>
</evidence>
<feature type="region of interest" description="Disordered" evidence="1">
    <location>
        <begin position="67"/>
        <end position="90"/>
    </location>
</feature>